<proteinExistence type="predicted"/>
<dbReference type="EMBL" id="SSTE01000887">
    <property type="protein sequence ID" value="KAA0066472.1"/>
    <property type="molecule type" value="Genomic_DNA"/>
</dbReference>
<accession>A0A5A7VDP8</accession>
<gene>
    <name evidence="1" type="ORF">E6C27_scaffold25G00070</name>
</gene>
<sequence length="129" mass="14677">MELESEMRERHAASGADTWRGVRGGWMEEYAHSQVQSQTINQQKVVTSGGEGTSVVKEKGVGTPQQGKMFALGHQEMEEIPNIITSPAIRILYERNSSGRMYFMQFFCEGISDERPLREERYTVDNWAS</sequence>
<reference evidence="1 2" key="1">
    <citation type="submission" date="2019-08" db="EMBL/GenBank/DDBJ databases">
        <title>Draft genome sequences of two oriental melons (Cucumis melo L. var makuwa).</title>
        <authorList>
            <person name="Kwon S.-Y."/>
        </authorList>
    </citation>
    <scope>NUCLEOTIDE SEQUENCE [LARGE SCALE GENOMIC DNA]</scope>
    <source>
        <strain evidence="2">cv. SW 3</strain>
        <tissue evidence="1">Leaf</tissue>
    </source>
</reference>
<comment type="caution">
    <text evidence="1">The sequence shown here is derived from an EMBL/GenBank/DDBJ whole genome shotgun (WGS) entry which is preliminary data.</text>
</comment>
<protein>
    <submittedName>
        <fullName evidence="1">Uncharacterized protein</fullName>
    </submittedName>
</protein>
<dbReference type="AlphaFoldDB" id="A0A5A7VDP8"/>
<dbReference type="Proteomes" id="UP000321393">
    <property type="component" value="Unassembled WGS sequence"/>
</dbReference>
<evidence type="ECO:0000313" key="1">
    <source>
        <dbReference type="EMBL" id="KAA0066472.1"/>
    </source>
</evidence>
<organism evidence="1 2">
    <name type="scientific">Cucumis melo var. makuwa</name>
    <name type="common">Oriental melon</name>
    <dbReference type="NCBI Taxonomy" id="1194695"/>
    <lineage>
        <taxon>Eukaryota</taxon>
        <taxon>Viridiplantae</taxon>
        <taxon>Streptophyta</taxon>
        <taxon>Embryophyta</taxon>
        <taxon>Tracheophyta</taxon>
        <taxon>Spermatophyta</taxon>
        <taxon>Magnoliopsida</taxon>
        <taxon>eudicotyledons</taxon>
        <taxon>Gunneridae</taxon>
        <taxon>Pentapetalae</taxon>
        <taxon>rosids</taxon>
        <taxon>fabids</taxon>
        <taxon>Cucurbitales</taxon>
        <taxon>Cucurbitaceae</taxon>
        <taxon>Benincaseae</taxon>
        <taxon>Cucumis</taxon>
    </lineage>
</organism>
<name>A0A5A7VDP8_CUCMM</name>
<evidence type="ECO:0000313" key="2">
    <source>
        <dbReference type="Proteomes" id="UP000321393"/>
    </source>
</evidence>